<feature type="compositionally biased region" description="Basic and acidic residues" evidence="1">
    <location>
        <begin position="1"/>
        <end position="12"/>
    </location>
</feature>
<evidence type="ECO:0000313" key="2">
    <source>
        <dbReference type="EMBL" id="MFD1888213.1"/>
    </source>
</evidence>
<feature type="compositionally biased region" description="Polar residues" evidence="1">
    <location>
        <begin position="225"/>
        <end position="250"/>
    </location>
</feature>
<comment type="caution">
    <text evidence="2">The sequence shown here is derived from an EMBL/GenBank/DDBJ whole genome shotgun (WGS) entry which is preliminary data.</text>
</comment>
<feature type="compositionally biased region" description="Polar residues" evidence="1">
    <location>
        <begin position="262"/>
        <end position="272"/>
    </location>
</feature>
<dbReference type="EMBL" id="JBHUEH010000032">
    <property type="protein sequence ID" value="MFD1888213.1"/>
    <property type="molecule type" value="Genomic_DNA"/>
</dbReference>
<feature type="region of interest" description="Disordered" evidence="1">
    <location>
        <begin position="1"/>
        <end position="32"/>
    </location>
</feature>
<organism evidence="2 3">
    <name type="scientific">Paenibacillus wenxiniae</name>
    <dbReference type="NCBI Taxonomy" id="1636843"/>
    <lineage>
        <taxon>Bacteria</taxon>
        <taxon>Bacillati</taxon>
        <taxon>Bacillota</taxon>
        <taxon>Bacilli</taxon>
        <taxon>Bacillales</taxon>
        <taxon>Paenibacillaceae</taxon>
        <taxon>Paenibacillus</taxon>
    </lineage>
</organism>
<name>A0ABW4RRZ4_9BACL</name>
<evidence type="ECO:0008006" key="4">
    <source>
        <dbReference type="Google" id="ProtNLM"/>
    </source>
</evidence>
<dbReference type="Proteomes" id="UP001597233">
    <property type="component" value="Unassembled WGS sequence"/>
</dbReference>
<feature type="compositionally biased region" description="Polar residues" evidence="1">
    <location>
        <begin position="186"/>
        <end position="195"/>
    </location>
</feature>
<sequence>MMYPHQSDRSQPDMKNPSPYHHGTGKSSCGEKSIRPACSTIVHARRRTLAMITVLLGSVVLLSACNPITSQNIKLSAAAASGTGAGMMRPMNGIRDAGMRELANPDLIGRVVSVDGKKVKVELLESSTNKARSATPNNNSTTPNRNSDTTITGTPGSSDTATRGTNGSDYTATGERKTITMADSVRITQMSTLMERSSRGGSMDRSADGAGGGNWIGGGSRSDRSATGTSQQGNANDPASTGVMGSTGNPATPGDPTGGVPGNTSGDGSLSDRTQHEQGAAGSDMAANEAELKAGDIVMIWYEEGVALAKRIVILPLQ</sequence>
<evidence type="ECO:0000256" key="1">
    <source>
        <dbReference type="SAM" id="MobiDB-lite"/>
    </source>
</evidence>
<feature type="compositionally biased region" description="Low complexity" evidence="1">
    <location>
        <begin position="131"/>
        <end position="150"/>
    </location>
</feature>
<reference evidence="3" key="1">
    <citation type="journal article" date="2019" name="Int. J. Syst. Evol. Microbiol.">
        <title>The Global Catalogue of Microorganisms (GCM) 10K type strain sequencing project: providing services to taxonomists for standard genome sequencing and annotation.</title>
        <authorList>
            <consortium name="The Broad Institute Genomics Platform"/>
            <consortium name="The Broad Institute Genome Sequencing Center for Infectious Disease"/>
            <person name="Wu L."/>
            <person name="Ma J."/>
        </authorList>
    </citation>
    <scope>NUCLEOTIDE SEQUENCE [LARGE SCALE GENOMIC DNA]</scope>
    <source>
        <strain evidence="3">CCUG 54950</strain>
    </source>
</reference>
<feature type="region of interest" description="Disordered" evidence="1">
    <location>
        <begin position="125"/>
        <end position="285"/>
    </location>
</feature>
<protein>
    <recommendedName>
        <fullName evidence="4">DUF5666 domain-containing protein</fullName>
    </recommendedName>
</protein>
<dbReference type="RefSeq" id="WP_377781928.1">
    <property type="nucleotide sequence ID" value="NZ_JBHUEH010000032.1"/>
</dbReference>
<proteinExistence type="predicted"/>
<feature type="compositionally biased region" description="Gly residues" evidence="1">
    <location>
        <begin position="209"/>
        <end position="220"/>
    </location>
</feature>
<evidence type="ECO:0000313" key="3">
    <source>
        <dbReference type="Proteomes" id="UP001597233"/>
    </source>
</evidence>
<gene>
    <name evidence="2" type="ORF">ACFSC9_22265</name>
</gene>
<accession>A0ABW4RRZ4</accession>
<keyword evidence="3" id="KW-1185">Reference proteome</keyword>
<feature type="compositionally biased region" description="Polar residues" evidence="1">
    <location>
        <begin position="151"/>
        <end position="171"/>
    </location>
</feature>